<accession>A0A0C3AUB0</accession>
<dbReference type="HOGENOM" id="CLU_1836334_0_0_1"/>
<sequence length="140" mass="15209">MQPATAVQLQPFRGSLAFTGPLDLILTLPVASIDLLHKGTKPIQQPRFAYVAELVFYPVREAIIKIVPEGAISITPDLGRKAIEVNNVSCDAMAVLHLEVVKLVLGISDQIVRTEGGVELHNKGYPAVHPAWAVIWVGRI</sequence>
<dbReference type="InParanoid" id="A0A0C3AUB0"/>
<organism evidence="1 2">
    <name type="scientific">Scleroderma citrinum Foug A</name>
    <dbReference type="NCBI Taxonomy" id="1036808"/>
    <lineage>
        <taxon>Eukaryota</taxon>
        <taxon>Fungi</taxon>
        <taxon>Dikarya</taxon>
        <taxon>Basidiomycota</taxon>
        <taxon>Agaricomycotina</taxon>
        <taxon>Agaricomycetes</taxon>
        <taxon>Agaricomycetidae</taxon>
        <taxon>Boletales</taxon>
        <taxon>Sclerodermatineae</taxon>
        <taxon>Sclerodermataceae</taxon>
        <taxon>Scleroderma</taxon>
    </lineage>
</organism>
<protein>
    <submittedName>
        <fullName evidence="1">Uncharacterized protein</fullName>
    </submittedName>
</protein>
<name>A0A0C3AUB0_9AGAM</name>
<keyword evidence="2" id="KW-1185">Reference proteome</keyword>
<dbReference type="EMBL" id="KN822009">
    <property type="protein sequence ID" value="KIM68552.1"/>
    <property type="molecule type" value="Genomic_DNA"/>
</dbReference>
<gene>
    <name evidence="1" type="ORF">SCLCIDRAFT_20455</name>
</gene>
<reference evidence="1 2" key="1">
    <citation type="submission" date="2014-04" db="EMBL/GenBank/DDBJ databases">
        <authorList>
            <consortium name="DOE Joint Genome Institute"/>
            <person name="Kuo A."/>
            <person name="Kohler A."/>
            <person name="Nagy L.G."/>
            <person name="Floudas D."/>
            <person name="Copeland A."/>
            <person name="Barry K.W."/>
            <person name="Cichocki N."/>
            <person name="Veneault-Fourrey C."/>
            <person name="LaButti K."/>
            <person name="Lindquist E.A."/>
            <person name="Lipzen A."/>
            <person name="Lundell T."/>
            <person name="Morin E."/>
            <person name="Murat C."/>
            <person name="Sun H."/>
            <person name="Tunlid A."/>
            <person name="Henrissat B."/>
            <person name="Grigoriev I.V."/>
            <person name="Hibbett D.S."/>
            <person name="Martin F."/>
            <person name="Nordberg H.P."/>
            <person name="Cantor M.N."/>
            <person name="Hua S.X."/>
        </authorList>
    </citation>
    <scope>NUCLEOTIDE SEQUENCE [LARGE SCALE GENOMIC DNA]</scope>
    <source>
        <strain evidence="1 2">Foug A</strain>
    </source>
</reference>
<evidence type="ECO:0000313" key="2">
    <source>
        <dbReference type="Proteomes" id="UP000053989"/>
    </source>
</evidence>
<evidence type="ECO:0000313" key="1">
    <source>
        <dbReference type="EMBL" id="KIM68552.1"/>
    </source>
</evidence>
<reference evidence="2" key="2">
    <citation type="submission" date="2015-01" db="EMBL/GenBank/DDBJ databases">
        <title>Evolutionary Origins and Diversification of the Mycorrhizal Mutualists.</title>
        <authorList>
            <consortium name="DOE Joint Genome Institute"/>
            <consortium name="Mycorrhizal Genomics Consortium"/>
            <person name="Kohler A."/>
            <person name="Kuo A."/>
            <person name="Nagy L.G."/>
            <person name="Floudas D."/>
            <person name="Copeland A."/>
            <person name="Barry K.W."/>
            <person name="Cichocki N."/>
            <person name="Veneault-Fourrey C."/>
            <person name="LaButti K."/>
            <person name="Lindquist E.A."/>
            <person name="Lipzen A."/>
            <person name="Lundell T."/>
            <person name="Morin E."/>
            <person name="Murat C."/>
            <person name="Riley R."/>
            <person name="Ohm R."/>
            <person name="Sun H."/>
            <person name="Tunlid A."/>
            <person name="Henrissat B."/>
            <person name="Grigoriev I.V."/>
            <person name="Hibbett D.S."/>
            <person name="Martin F."/>
        </authorList>
    </citation>
    <scope>NUCLEOTIDE SEQUENCE [LARGE SCALE GENOMIC DNA]</scope>
    <source>
        <strain evidence="2">Foug A</strain>
    </source>
</reference>
<dbReference type="Proteomes" id="UP000053989">
    <property type="component" value="Unassembled WGS sequence"/>
</dbReference>
<proteinExistence type="predicted"/>
<dbReference type="AlphaFoldDB" id="A0A0C3AUB0"/>